<dbReference type="SUPFAM" id="SSF52821">
    <property type="entry name" value="Rhodanese/Cell cycle control phosphatase"/>
    <property type="match status" value="1"/>
</dbReference>
<dbReference type="PROSITE" id="PS50206">
    <property type="entry name" value="RHODANESE_3"/>
    <property type="match status" value="1"/>
</dbReference>
<dbReference type="InterPro" id="IPR036873">
    <property type="entry name" value="Rhodanese-like_dom_sf"/>
</dbReference>
<dbReference type="InterPro" id="IPR050229">
    <property type="entry name" value="GlpE_sulfurtransferase"/>
</dbReference>
<dbReference type="PANTHER" id="PTHR43031:SF18">
    <property type="entry name" value="RHODANESE-RELATED SULFURTRANSFERASES"/>
    <property type="match status" value="1"/>
</dbReference>
<dbReference type="Pfam" id="PF00581">
    <property type="entry name" value="Rhodanese"/>
    <property type="match status" value="1"/>
</dbReference>
<dbReference type="CDD" id="cd00158">
    <property type="entry name" value="RHOD"/>
    <property type="match status" value="1"/>
</dbReference>
<dbReference type="PANTHER" id="PTHR43031">
    <property type="entry name" value="FAD-DEPENDENT OXIDOREDUCTASE"/>
    <property type="match status" value="1"/>
</dbReference>
<dbReference type="InterPro" id="IPR001763">
    <property type="entry name" value="Rhodanese-like_dom"/>
</dbReference>
<accession>A0ABX2IKE4</accession>
<dbReference type="EMBL" id="JABCSC020000005">
    <property type="protein sequence ID" value="NSL56782.1"/>
    <property type="molecule type" value="Genomic_DNA"/>
</dbReference>
<feature type="domain" description="Rhodanese" evidence="1">
    <location>
        <begin position="46"/>
        <end position="136"/>
    </location>
</feature>
<protein>
    <submittedName>
        <fullName evidence="2">Rhodanese-like domain-containing protein</fullName>
    </submittedName>
</protein>
<dbReference type="Gene3D" id="3.40.250.10">
    <property type="entry name" value="Rhodanese-like domain"/>
    <property type="match status" value="1"/>
</dbReference>
<evidence type="ECO:0000259" key="1">
    <source>
        <dbReference type="PROSITE" id="PS50206"/>
    </source>
</evidence>
<organism evidence="2 3">
    <name type="scientific">Uliginosibacterium aquaticum</name>
    <dbReference type="NCBI Taxonomy" id="2731212"/>
    <lineage>
        <taxon>Bacteria</taxon>
        <taxon>Pseudomonadati</taxon>
        <taxon>Pseudomonadota</taxon>
        <taxon>Betaproteobacteria</taxon>
        <taxon>Rhodocyclales</taxon>
        <taxon>Zoogloeaceae</taxon>
        <taxon>Uliginosibacterium</taxon>
    </lineage>
</organism>
<evidence type="ECO:0000313" key="3">
    <source>
        <dbReference type="Proteomes" id="UP000778523"/>
    </source>
</evidence>
<gene>
    <name evidence="2" type="ORF">HJ583_017255</name>
</gene>
<evidence type="ECO:0000313" key="2">
    <source>
        <dbReference type="EMBL" id="NSL56782.1"/>
    </source>
</evidence>
<name>A0ABX2IKE4_9RHOO</name>
<reference evidence="2 3" key="1">
    <citation type="submission" date="2020-06" db="EMBL/GenBank/DDBJ databases">
        <title>Draft genome of Uliginosibacterium sp. IMCC34675.</title>
        <authorList>
            <person name="Song J."/>
        </authorList>
    </citation>
    <scope>NUCLEOTIDE SEQUENCE [LARGE SCALE GENOMIC DNA]</scope>
    <source>
        <strain evidence="2 3">IMCC34675</strain>
    </source>
</reference>
<keyword evidence="3" id="KW-1185">Reference proteome</keyword>
<sequence>MDFVSQNIFLITLAVISGLALFIPVLRDAQASTSQVSPAQAVMLLNRQNAVIVDVRETAELATGKIEGARHIPAGEIKARSGELDKFKNRPLILVCESGARSGRALADLRKAGFAQAYNLAGGIKAWKEAGQPLAGGKQA</sequence>
<dbReference type="Proteomes" id="UP000778523">
    <property type="component" value="Unassembled WGS sequence"/>
</dbReference>
<dbReference type="SMART" id="SM00450">
    <property type="entry name" value="RHOD"/>
    <property type="match status" value="1"/>
</dbReference>
<proteinExistence type="predicted"/>
<comment type="caution">
    <text evidence="2">The sequence shown here is derived from an EMBL/GenBank/DDBJ whole genome shotgun (WGS) entry which is preliminary data.</text>
</comment>